<name>A0ABY0RF67_9PSED</name>
<dbReference type="Proteomes" id="UP000181903">
    <property type="component" value="Chromosome I"/>
</dbReference>
<dbReference type="EMBL" id="LT629706">
    <property type="protein sequence ID" value="SDN84843.1"/>
    <property type="molecule type" value="Genomic_DNA"/>
</dbReference>
<gene>
    <name evidence="1" type="ORF">SAMN04490208_1681</name>
</gene>
<accession>A0ABY0RF67</accession>
<keyword evidence="2" id="KW-1185">Reference proteome</keyword>
<protein>
    <submittedName>
        <fullName evidence="1">Uncharacterized protein</fullName>
    </submittedName>
</protein>
<evidence type="ECO:0000313" key="1">
    <source>
        <dbReference type="EMBL" id="SDN84843.1"/>
    </source>
</evidence>
<reference evidence="1 2" key="1">
    <citation type="submission" date="2016-10" db="EMBL/GenBank/DDBJ databases">
        <authorList>
            <person name="Varghese N."/>
            <person name="Submissions S."/>
        </authorList>
    </citation>
    <scope>NUCLEOTIDE SEQUENCE [LARGE SCALE GENOMIC DNA]</scope>
    <source>
        <strain evidence="1 2">BS2776</strain>
    </source>
</reference>
<sequence>MGAMGRTVRGRSMPDGLNWYSQTKEPENVAPHSRLVHSEYIERKQGVCPSEVRMRIELPQQGQTSL</sequence>
<organism evidence="1 2">
    <name type="scientific">Pseudomonas poae</name>
    <dbReference type="NCBI Taxonomy" id="200451"/>
    <lineage>
        <taxon>Bacteria</taxon>
        <taxon>Pseudomonadati</taxon>
        <taxon>Pseudomonadota</taxon>
        <taxon>Gammaproteobacteria</taxon>
        <taxon>Pseudomonadales</taxon>
        <taxon>Pseudomonadaceae</taxon>
        <taxon>Pseudomonas</taxon>
    </lineage>
</organism>
<evidence type="ECO:0000313" key="2">
    <source>
        <dbReference type="Proteomes" id="UP000181903"/>
    </source>
</evidence>
<proteinExistence type="predicted"/>